<reference evidence="1" key="1">
    <citation type="submission" date="2022-04" db="EMBL/GenBank/DDBJ databases">
        <title>Jade perch genome.</title>
        <authorList>
            <person name="Chao B."/>
        </authorList>
    </citation>
    <scope>NUCLEOTIDE SEQUENCE</scope>
    <source>
        <strain evidence="1">CB-2022</strain>
    </source>
</reference>
<comment type="caution">
    <text evidence="1">The sequence shown here is derived from an EMBL/GenBank/DDBJ whole genome shotgun (WGS) entry which is preliminary data.</text>
</comment>
<protein>
    <submittedName>
        <fullName evidence="1">Uncharacterized protein</fullName>
    </submittedName>
</protein>
<gene>
    <name evidence="1" type="ORF">L3Q82_017348</name>
</gene>
<keyword evidence="2" id="KW-1185">Reference proteome</keyword>
<dbReference type="EMBL" id="CM041550">
    <property type="protein sequence ID" value="KAI3356084.1"/>
    <property type="molecule type" value="Genomic_DNA"/>
</dbReference>
<sequence>MFEHKGVHQCTWHQDTLGRRSMIDFVVVSSDLRPYVLDTRVKRGAELSTDHHLVVSWIRWQRRKLDRPGRPKRIVRVCWERLAESPLSGRSSTPTSGRSFSQIPREAGDIESEWTMFSASIVDAAVQSCGTQGLWCLSWRQPRTRWWTPEVRDAIRLKKESYRTMLACGTPDAVELTGGELLTSTGDIVGRWKKYFEDLLNPTDLPSNEEAEAGDSEVDWTRPSPKPKSLRVLEGLWEFAQPVHMCFVDLEKAFDRVPRGILWGVLLSMGSGAFAKGCSVSVRPEQELGSHCRQRSQGPEGVRFGNHRISSLLFADDVVLLASSSQDLQHVLERFAAECEAAGMRISTSKSEAMVLDRKRVACPLRVGWRASAVMRSVYLDRRGEEGAESAKGEGSRFTGQSTFPPSPMVMNFGAVLGPLLDLPPPAQTLMVLVDSLDVGYGEGDGKSGSISELLAANQHLLPEWLLLVCSVRRHNKAVCKMFSGFRKLCLDDLRKPPPVRDVQQYILCRLDEEAALRRQLTPDTADMLNLLHIKSGGCLLFLERVLDGVAGSLVGLREIRDIPGTLNGLYLWLCQRLFPRGLFVYVRPLLNVLLAAPRPLTPQQLFTAVWTHDTLLSLQDFQNKLRTLSSLLIDGPEGTKLLFHASFAEWLTDVKYCTQKYLCSRTEGHSMLAMALTLQGPHLDIEDTCQLATHLVCSGHHKDNPSLLALWMLWNGVPAFSSSDSSALTTSLIQPPILVSQEVLQLLMRTGLVSEAFFSDADPGVGVHHRGEEGTNLRQAFEREVSVKKLLASGMSVNQPGSSDGQMLLAGATHEGSANVVEVLLTHGSNPLDSDLQGQTPLSLAARQGHVKVLSMLLEWAKSQEAETTLRMMEHVDNEGWTALRSAAWGGHSEAVRLLLDAGADVDGCDAEGRTALRAAAWGGHEEIVLTLLDYGAQVDKADSKGRTPLIAAAYMGHHEAVEILLDHSAEVDLADGDGRTALSVAALCVPTAAGVKGYGEVASLLLERGADPGHRDNDGMTPLLLAAYEGNDDVVELLLEAGADVDETAGPDGNVSAAAAVTPLLAAAAMGHMKTVSRLLFWGAAVDAIDCEGRTALCLSAARGSVEVVRALLDRGLDENHKDDLGWTPLHAAACEGHRAVCAALTERGSMARVGEMDIEGRTPLILAAQEGHWSTVRLLLDRRSPIDHRSYDGHSALSAALLESHAEVAELLMRRGADTDVRDSEGRPLLYLLVLEGRLEMATLLIEKGGVPLESRDSEGRTALHVASWQGSVEMVDLLLKHGANPNAQDAEGRPPMHSVAWTGHAEVGRRLLEASNINIDLACHQGATALSIAAQEGHANIVAMLLERGANPDHMDKYCRSPVKVAGKHGHFDIVRILESYGAKPYVGPLPNSSTFSPAKLNRMLSSGISESNGGEVTAATSSSSVSSPGSTAERFHSMQSSQTSSTCHSLATVQTVPADSLSFIQQIQQHSLPRSRSRPSTLPPPGSSGMGSLHGSSKRHPKGSPPPTVCTVTAMVHNCELPQKGLSSGLEYHDKMNKQNSNLIKADRTTYASGKWHSVMASLGIMPGQDTPVVGAKNRESPPLGYPYRLQSPLQGEAWDSPPQKNILSPACYSFSPVPLCSALPEDVMVAMTTTDPQLNLKQAIKLQFEGPTSAALYKRETPL</sequence>
<evidence type="ECO:0000313" key="2">
    <source>
        <dbReference type="Proteomes" id="UP000831701"/>
    </source>
</evidence>
<name>A0ACB8VKP5_9TELE</name>
<dbReference type="Proteomes" id="UP000831701">
    <property type="component" value="Chromosome 20"/>
</dbReference>
<evidence type="ECO:0000313" key="1">
    <source>
        <dbReference type="EMBL" id="KAI3356084.1"/>
    </source>
</evidence>
<organism evidence="1 2">
    <name type="scientific">Scortum barcoo</name>
    <name type="common">barcoo grunter</name>
    <dbReference type="NCBI Taxonomy" id="214431"/>
    <lineage>
        <taxon>Eukaryota</taxon>
        <taxon>Metazoa</taxon>
        <taxon>Chordata</taxon>
        <taxon>Craniata</taxon>
        <taxon>Vertebrata</taxon>
        <taxon>Euteleostomi</taxon>
        <taxon>Actinopterygii</taxon>
        <taxon>Neopterygii</taxon>
        <taxon>Teleostei</taxon>
        <taxon>Neoteleostei</taxon>
        <taxon>Acanthomorphata</taxon>
        <taxon>Eupercaria</taxon>
        <taxon>Centrarchiformes</taxon>
        <taxon>Terapontoidei</taxon>
        <taxon>Terapontidae</taxon>
        <taxon>Scortum</taxon>
    </lineage>
</organism>
<proteinExistence type="predicted"/>
<accession>A0ACB8VKP5</accession>